<name>A0A8S1RGX6_9CILI</name>
<keyword evidence="3" id="KW-1185">Reference proteome</keyword>
<sequence length="275" mass="32962">MCVFGFRKDSDKSRIWMWFGGSYYIFNCELCRNQKKLKKLQFCGKFSVCYELFQKYRQHTATKLINLQKQSDYIYCKNCQQKFCLEKKKNQLFISTFICIHSEQQKNKLCKLCRKLVKKKAYKSCQKCSLQLCFFDISRKVKCPICQFVCCEFCQQEQQLFSKKQCNCKIIKFSKHLIFYQGLAFLNIVIFILVLIFSSYFEESDYYKSIICTIKDGYSNEKCTIEQMYEDTKKQLIILIGFTCVTTFIVTVFIESIKMIFETQFKLMRARSQKY</sequence>
<organism evidence="2 3">
    <name type="scientific">Paramecium sonneborni</name>
    <dbReference type="NCBI Taxonomy" id="65129"/>
    <lineage>
        <taxon>Eukaryota</taxon>
        <taxon>Sar</taxon>
        <taxon>Alveolata</taxon>
        <taxon>Ciliophora</taxon>
        <taxon>Intramacronucleata</taxon>
        <taxon>Oligohymenophorea</taxon>
        <taxon>Peniculida</taxon>
        <taxon>Parameciidae</taxon>
        <taxon>Paramecium</taxon>
    </lineage>
</organism>
<accession>A0A8S1RGX6</accession>
<dbReference type="EMBL" id="CAJJDN010000168">
    <property type="protein sequence ID" value="CAD8126503.1"/>
    <property type="molecule type" value="Genomic_DNA"/>
</dbReference>
<evidence type="ECO:0008006" key="4">
    <source>
        <dbReference type="Google" id="ProtNLM"/>
    </source>
</evidence>
<feature type="transmembrane region" description="Helical" evidence="1">
    <location>
        <begin position="177"/>
        <end position="201"/>
    </location>
</feature>
<keyword evidence="1" id="KW-1133">Transmembrane helix</keyword>
<proteinExistence type="predicted"/>
<dbReference type="AlphaFoldDB" id="A0A8S1RGX6"/>
<reference evidence="2" key="1">
    <citation type="submission" date="2021-01" db="EMBL/GenBank/DDBJ databases">
        <authorList>
            <consortium name="Genoscope - CEA"/>
            <person name="William W."/>
        </authorList>
    </citation>
    <scope>NUCLEOTIDE SEQUENCE</scope>
</reference>
<feature type="transmembrane region" description="Helical" evidence="1">
    <location>
        <begin position="236"/>
        <end position="261"/>
    </location>
</feature>
<comment type="caution">
    <text evidence="2">The sequence shown here is derived from an EMBL/GenBank/DDBJ whole genome shotgun (WGS) entry which is preliminary data.</text>
</comment>
<evidence type="ECO:0000256" key="1">
    <source>
        <dbReference type="SAM" id="Phobius"/>
    </source>
</evidence>
<gene>
    <name evidence="2" type="ORF">PSON_ATCC_30995.1.T1680003</name>
</gene>
<dbReference type="Proteomes" id="UP000692954">
    <property type="component" value="Unassembled WGS sequence"/>
</dbReference>
<evidence type="ECO:0000313" key="2">
    <source>
        <dbReference type="EMBL" id="CAD8126503.1"/>
    </source>
</evidence>
<evidence type="ECO:0000313" key="3">
    <source>
        <dbReference type="Proteomes" id="UP000692954"/>
    </source>
</evidence>
<keyword evidence="1" id="KW-0472">Membrane</keyword>
<keyword evidence="1" id="KW-0812">Transmembrane</keyword>
<protein>
    <recommendedName>
        <fullName evidence="4">Transmembrane protein</fullName>
    </recommendedName>
</protein>